<evidence type="ECO:0000313" key="1">
    <source>
        <dbReference type="EMBL" id="MZQ89362.1"/>
    </source>
</evidence>
<gene>
    <name evidence="1" type="ORF">GS660_09700</name>
</gene>
<dbReference type="RefSeq" id="WP_161345855.1">
    <property type="nucleotide sequence ID" value="NZ_BMGW01000005.1"/>
</dbReference>
<keyword evidence="1" id="KW-0418">Kinase</keyword>
<name>A0A6L8VIK9_9RHOB</name>
<dbReference type="InterPro" id="IPR027417">
    <property type="entry name" value="P-loop_NTPase"/>
</dbReference>
<dbReference type="AlphaFoldDB" id="A0A6L8VIK9"/>
<dbReference type="Gene3D" id="3.40.50.300">
    <property type="entry name" value="P-loop containing nucleotide triphosphate hydrolases"/>
    <property type="match status" value="1"/>
</dbReference>
<organism evidence="1 2">
    <name type="scientific">Frigidibacter albus</name>
    <dbReference type="NCBI Taxonomy" id="1465486"/>
    <lineage>
        <taxon>Bacteria</taxon>
        <taxon>Pseudomonadati</taxon>
        <taxon>Pseudomonadota</taxon>
        <taxon>Alphaproteobacteria</taxon>
        <taxon>Rhodobacterales</taxon>
        <taxon>Paracoccaceae</taxon>
        <taxon>Frigidibacter</taxon>
    </lineage>
</organism>
<keyword evidence="2" id="KW-1185">Reference proteome</keyword>
<reference evidence="1 2" key="1">
    <citation type="submission" date="2020-01" db="EMBL/GenBank/DDBJ databases">
        <title>Frigidibacter albus SP32T (=CGMCC 1.13995T).</title>
        <authorList>
            <person name="Liao X."/>
        </authorList>
    </citation>
    <scope>NUCLEOTIDE SEQUENCE [LARGE SCALE GENOMIC DNA]</scope>
    <source>
        <strain evidence="1 2">SP32</strain>
    </source>
</reference>
<dbReference type="OrthoDB" id="7687351at2"/>
<dbReference type="EMBL" id="WWNR01000005">
    <property type="protein sequence ID" value="MZQ89362.1"/>
    <property type="molecule type" value="Genomic_DNA"/>
</dbReference>
<evidence type="ECO:0000313" key="2">
    <source>
        <dbReference type="Proteomes" id="UP000477083"/>
    </source>
</evidence>
<comment type="caution">
    <text evidence="1">The sequence shown here is derived from an EMBL/GenBank/DDBJ whole genome shotgun (WGS) entry which is preliminary data.</text>
</comment>
<dbReference type="GO" id="GO:0016301">
    <property type="term" value="F:kinase activity"/>
    <property type="evidence" value="ECO:0007669"/>
    <property type="project" value="UniProtKB-KW"/>
</dbReference>
<dbReference type="SUPFAM" id="SSF52540">
    <property type="entry name" value="P-loop containing nucleoside triphosphate hydrolases"/>
    <property type="match status" value="1"/>
</dbReference>
<protein>
    <submittedName>
        <fullName evidence="1">Gamma-glutamyl kinase</fullName>
    </submittedName>
</protein>
<sequence length="209" mass="23289">MLISYAQSLVLFATPKTGSTALEYALAASCDLRLTGAPSRRHTTMQSYESRMEPRVRALCLAEPELVALVREPLDWLGSWFRYRARPGMKVPQNSTRGMSFDDFIEGYLSDAPPPPSRLGTQSDFLSRKDGSCGATALFPYERFDEAAAYLRRKLGTEAEPDAVNVSPYAELALSPELEARLREERALDFALHQQALAGWDALATRLRL</sequence>
<keyword evidence="1" id="KW-0808">Transferase</keyword>
<accession>A0A6L8VIK9</accession>
<proteinExistence type="predicted"/>
<dbReference type="Proteomes" id="UP000477083">
    <property type="component" value="Unassembled WGS sequence"/>
</dbReference>